<evidence type="ECO:0000256" key="1">
    <source>
        <dbReference type="ARBA" id="ARBA00001541"/>
    </source>
</evidence>
<dbReference type="Gene3D" id="3.40.50.150">
    <property type="entry name" value="Vaccinia Virus protein VP39"/>
    <property type="match status" value="1"/>
</dbReference>
<protein>
    <recommendedName>
        <fullName evidence="5">Chemotaxis protein methyltransferase</fullName>
        <ecNumber evidence="5">2.1.1.80</ecNumber>
    </recommendedName>
</protein>
<keyword evidence="4 5" id="KW-0949">S-adenosyl-L-methionine</keyword>
<evidence type="ECO:0000259" key="6">
    <source>
        <dbReference type="PROSITE" id="PS50123"/>
    </source>
</evidence>
<dbReference type="PRINTS" id="PR00996">
    <property type="entry name" value="CHERMTFRASE"/>
</dbReference>
<dbReference type="PANTHER" id="PTHR24422">
    <property type="entry name" value="CHEMOTAXIS PROTEIN METHYLTRANSFERASE"/>
    <property type="match status" value="1"/>
</dbReference>
<accession>A0ABS3J055</accession>
<organism evidence="7 8">
    <name type="scientific">Jiella sonneratiae</name>
    <dbReference type="NCBI Taxonomy" id="2816856"/>
    <lineage>
        <taxon>Bacteria</taxon>
        <taxon>Pseudomonadati</taxon>
        <taxon>Pseudomonadota</taxon>
        <taxon>Alphaproteobacteria</taxon>
        <taxon>Hyphomicrobiales</taxon>
        <taxon>Aurantimonadaceae</taxon>
        <taxon>Jiella</taxon>
    </lineage>
</organism>
<evidence type="ECO:0000256" key="5">
    <source>
        <dbReference type="PIRNR" id="PIRNR000410"/>
    </source>
</evidence>
<comment type="function">
    <text evidence="5">Methylation of the membrane-bound methyl-accepting chemotaxis proteins (MCP) to form gamma-glutamyl methyl ester residues in MCP.</text>
</comment>
<feature type="domain" description="CheR-type methyltransferase" evidence="6">
    <location>
        <begin position="15"/>
        <end position="301"/>
    </location>
</feature>
<dbReference type="Proteomes" id="UP000664288">
    <property type="component" value="Unassembled WGS sequence"/>
</dbReference>
<proteinExistence type="predicted"/>
<dbReference type="InterPro" id="IPR000780">
    <property type="entry name" value="CheR_MeTrfase"/>
</dbReference>
<dbReference type="SMART" id="SM00138">
    <property type="entry name" value="MeTrc"/>
    <property type="match status" value="1"/>
</dbReference>
<keyword evidence="3 5" id="KW-0808">Transferase</keyword>
<dbReference type="SUPFAM" id="SSF53335">
    <property type="entry name" value="S-adenosyl-L-methionine-dependent methyltransferases"/>
    <property type="match status" value="1"/>
</dbReference>
<dbReference type="Pfam" id="PF03705">
    <property type="entry name" value="CheR_N"/>
    <property type="match status" value="1"/>
</dbReference>
<comment type="caution">
    <text evidence="7">The sequence shown here is derived from an EMBL/GenBank/DDBJ whole genome shotgun (WGS) entry which is preliminary data.</text>
</comment>
<dbReference type="InterPro" id="IPR022641">
    <property type="entry name" value="CheR_N"/>
</dbReference>
<dbReference type="Gene3D" id="1.10.155.10">
    <property type="entry name" value="Chemotaxis receptor methyltransferase CheR, N-terminal domain"/>
    <property type="match status" value="1"/>
</dbReference>
<dbReference type="PIRSF" id="PIRSF000410">
    <property type="entry name" value="CheR"/>
    <property type="match status" value="1"/>
</dbReference>
<evidence type="ECO:0000313" key="8">
    <source>
        <dbReference type="Proteomes" id="UP000664288"/>
    </source>
</evidence>
<name>A0ABS3J055_9HYPH</name>
<comment type="catalytic activity">
    <reaction evidence="1 5">
        <text>L-glutamyl-[protein] + S-adenosyl-L-methionine = [protein]-L-glutamate 5-O-methyl ester + S-adenosyl-L-homocysteine</text>
        <dbReference type="Rhea" id="RHEA:24452"/>
        <dbReference type="Rhea" id="RHEA-COMP:10208"/>
        <dbReference type="Rhea" id="RHEA-COMP:10311"/>
        <dbReference type="ChEBI" id="CHEBI:29973"/>
        <dbReference type="ChEBI" id="CHEBI:57856"/>
        <dbReference type="ChEBI" id="CHEBI:59789"/>
        <dbReference type="ChEBI" id="CHEBI:82795"/>
        <dbReference type="EC" id="2.1.1.80"/>
    </reaction>
</comment>
<reference evidence="7 8" key="1">
    <citation type="submission" date="2021-03" db="EMBL/GenBank/DDBJ databases">
        <title>Whole genome sequence of Jiella sp. MQZ13P-4.</title>
        <authorList>
            <person name="Tuo L."/>
        </authorList>
    </citation>
    <scope>NUCLEOTIDE SEQUENCE [LARGE SCALE GENOMIC DNA]</scope>
    <source>
        <strain evidence="7 8">MQZ13P-4</strain>
    </source>
</reference>
<evidence type="ECO:0000256" key="4">
    <source>
        <dbReference type="ARBA" id="ARBA00022691"/>
    </source>
</evidence>
<dbReference type="SUPFAM" id="SSF47757">
    <property type="entry name" value="Chemotaxis receptor methyltransferase CheR, N-terminal domain"/>
    <property type="match status" value="1"/>
</dbReference>
<dbReference type="InterPro" id="IPR029063">
    <property type="entry name" value="SAM-dependent_MTases_sf"/>
</dbReference>
<evidence type="ECO:0000313" key="7">
    <source>
        <dbReference type="EMBL" id="MBO0903060.1"/>
    </source>
</evidence>
<sequence>MTHVSRRAGAGTASLGNGEFPMTEGDFATIAKLLYEDAGIYLADTKATFVYSRLSKRLRALGLQSFKDYCALVQDKAGAGERTSMLASLTTNVTHFFREKHHFDFLRDSLLPPLLDAAKRGARVRIWSAGCSIGHEPYSIAMTILSLMPSAADHDVRILASDIDPNVVATGRAGVYGASALESVPVDLRRKWFRPSVTEGGSRGQAATEMQFEVSDAMRDLVAFRELNLNGEWPMRGQFDAIFCRNVTIYFDQPTRERVWKRFCERILPNGVLFIGHSERVTGPALETVEFQGNTSYRKVR</sequence>
<dbReference type="InterPro" id="IPR050903">
    <property type="entry name" value="Bact_Chemotaxis_MeTrfase"/>
</dbReference>
<dbReference type="EC" id="2.1.1.80" evidence="5"/>
<dbReference type="Pfam" id="PF01739">
    <property type="entry name" value="CheR"/>
    <property type="match status" value="1"/>
</dbReference>
<evidence type="ECO:0000256" key="3">
    <source>
        <dbReference type="ARBA" id="ARBA00022679"/>
    </source>
</evidence>
<gene>
    <name evidence="7" type="ORF">J1C47_05360</name>
</gene>
<evidence type="ECO:0000256" key="2">
    <source>
        <dbReference type="ARBA" id="ARBA00022603"/>
    </source>
</evidence>
<dbReference type="EMBL" id="JAFMPY010000004">
    <property type="protein sequence ID" value="MBO0903060.1"/>
    <property type="molecule type" value="Genomic_DNA"/>
</dbReference>
<dbReference type="InterPro" id="IPR022642">
    <property type="entry name" value="CheR_C"/>
</dbReference>
<keyword evidence="2 5" id="KW-0489">Methyltransferase</keyword>
<dbReference type="PANTHER" id="PTHR24422:SF19">
    <property type="entry name" value="CHEMOTAXIS PROTEIN METHYLTRANSFERASE"/>
    <property type="match status" value="1"/>
</dbReference>
<keyword evidence="8" id="KW-1185">Reference proteome</keyword>
<dbReference type="PROSITE" id="PS50123">
    <property type="entry name" value="CHER"/>
    <property type="match status" value="1"/>
</dbReference>
<dbReference type="InterPro" id="IPR026024">
    <property type="entry name" value="Chemotaxis_MeTrfase_CheR"/>
</dbReference>
<dbReference type="InterPro" id="IPR036804">
    <property type="entry name" value="CheR_N_sf"/>
</dbReference>